<evidence type="ECO:0000313" key="2">
    <source>
        <dbReference type="EMBL" id="TNN76021.1"/>
    </source>
</evidence>
<name>A0A4Z2IE41_9TELE</name>
<evidence type="ECO:0000256" key="1">
    <source>
        <dbReference type="SAM" id="MobiDB-lite"/>
    </source>
</evidence>
<proteinExistence type="predicted"/>
<feature type="compositionally biased region" description="Basic and acidic residues" evidence="1">
    <location>
        <begin position="94"/>
        <end position="105"/>
    </location>
</feature>
<feature type="compositionally biased region" description="Polar residues" evidence="1">
    <location>
        <begin position="77"/>
        <end position="86"/>
    </location>
</feature>
<protein>
    <submittedName>
        <fullName evidence="2">Uncharacterized protein</fullName>
    </submittedName>
</protein>
<accession>A0A4Z2IE41</accession>
<dbReference type="Proteomes" id="UP000314294">
    <property type="component" value="Unassembled WGS sequence"/>
</dbReference>
<feature type="region of interest" description="Disordered" evidence="1">
    <location>
        <begin position="37"/>
        <end position="105"/>
    </location>
</feature>
<keyword evidence="3" id="KW-1185">Reference proteome</keyword>
<dbReference type="AlphaFoldDB" id="A0A4Z2IE41"/>
<sequence length="253" mass="27550">MSGHDHGRSGYFLRKGPKKAEGLASFAGSVTKMYEKPRYLNGTRMKTRPSGVSKHPAPPSPEDSFDMSPQGLHEQQMGITSTLSRRQQQEEADGEGHLNKPKGGHDADLIHGEDEFDTPALKVIIEIGQNNIPLRSDKGRVRLLEAAAQNADSTAVNPVSICAAWRGPETSEMAVFTLQLIAMSDAASLDVGTDSTVPLASLRHKCVRLAFAMSPANPLKHVERLLQEDRGPTGRQSAWSVWFDNGEKAERGN</sequence>
<reference evidence="2 3" key="1">
    <citation type="submission" date="2019-03" db="EMBL/GenBank/DDBJ databases">
        <title>First draft genome of Liparis tanakae, snailfish: a comprehensive survey of snailfish specific genes.</title>
        <authorList>
            <person name="Kim W."/>
            <person name="Song I."/>
            <person name="Jeong J.-H."/>
            <person name="Kim D."/>
            <person name="Kim S."/>
            <person name="Ryu S."/>
            <person name="Song J.Y."/>
            <person name="Lee S.K."/>
        </authorList>
    </citation>
    <scope>NUCLEOTIDE SEQUENCE [LARGE SCALE GENOMIC DNA]</scope>
    <source>
        <tissue evidence="2">Muscle</tissue>
    </source>
</reference>
<feature type="region of interest" description="Disordered" evidence="1">
    <location>
        <begin position="1"/>
        <end position="20"/>
    </location>
</feature>
<gene>
    <name evidence="2" type="ORF">EYF80_013784</name>
</gene>
<comment type="caution">
    <text evidence="2">The sequence shown here is derived from an EMBL/GenBank/DDBJ whole genome shotgun (WGS) entry which is preliminary data.</text>
</comment>
<dbReference type="EMBL" id="SRLO01000097">
    <property type="protein sequence ID" value="TNN76021.1"/>
    <property type="molecule type" value="Genomic_DNA"/>
</dbReference>
<organism evidence="2 3">
    <name type="scientific">Liparis tanakae</name>
    <name type="common">Tanaka's snailfish</name>
    <dbReference type="NCBI Taxonomy" id="230148"/>
    <lineage>
        <taxon>Eukaryota</taxon>
        <taxon>Metazoa</taxon>
        <taxon>Chordata</taxon>
        <taxon>Craniata</taxon>
        <taxon>Vertebrata</taxon>
        <taxon>Euteleostomi</taxon>
        <taxon>Actinopterygii</taxon>
        <taxon>Neopterygii</taxon>
        <taxon>Teleostei</taxon>
        <taxon>Neoteleostei</taxon>
        <taxon>Acanthomorphata</taxon>
        <taxon>Eupercaria</taxon>
        <taxon>Perciformes</taxon>
        <taxon>Cottioidei</taxon>
        <taxon>Cottales</taxon>
        <taxon>Liparidae</taxon>
        <taxon>Liparis</taxon>
    </lineage>
</organism>
<evidence type="ECO:0000313" key="3">
    <source>
        <dbReference type="Proteomes" id="UP000314294"/>
    </source>
</evidence>